<keyword evidence="3" id="KW-1185">Reference proteome</keyword>
<evidence type="ECO:0000313" key="3">
    <source>
        <dbReference type="Proteomes" id="UP000830401"/>
    </source>
</evidence>
<dbReference type="GO" id="GO:0005524">
    <property type="term" value="F:ATP binding"/>
    <property type="evidence" value="ECO:0007669"/>
    <property type="project" value="UniProtKB-KW"/>
</dbReference>
<reference evidence="2" key="1">
    <citation type="submission" date="2022-04" db="EMBL/GenBank/DDBJ databases">
        <title>Hymenobacter sp. isolated from the air.</title>
        <authorList>
            <person name="Won M."/>
            <person name="Lee C.-M."/>
            <person name="Woen H.-Y."/>
            <person name="Kwon S.-W."/>
        </authorList>
    </citation>
    <scope>NUCLEOTIDE SEQUENCE</scope>
    <source>
        <strain evidence="2">5420S-77</strain>
    </source>
</reference>
<evidence type="ECO:0000313" key="2">
    <source>
        <dbReference type="EMBL" id="UOQ65716.1"/>
    </source>
</evidence>
<accession>A0ABY4G4L8</accession>
<dbReference type="Pfam" id="PF04326">
    <property type="entry name" value="SLFN_AlbA_2"/>
    <property type="match status" value="1"/>
</dbReference>
<dbReference type="Gene3D" id="3.30.950.30">
    <property type="entry name" value="Schlafen, AAA domain"/>
    <property type="match status" value="1"/>
</dbReference>
<sequence length="213" mass="24132">MPTHQYSLFSDPLEDAVIAAFPQFEGSEIEYKSAKGGFPGSFWETYSAFANTEGGLIVLGVKEEANNRFVADGLALTQVQRFRQDFFDTQNNRNKISADLLKDAHVQAIPVPDQVDQYFLAFDIPRANREQMPVFVGLDPNTGTYKRRDGGDYRCTRDAVRRMMADSDANMPADSRILRGFSYPDDLDLRSIQQFRQLMSTIRPGILGWLRTT</sequence>
<protein>
    <submittedName>
        <fullName evidence="2">ATP-binding protein</fullName>
    </submittedName>
</protein>
<organism evidence="2 3">
    <name type="scientific">Hymenobacter volaticus</name>
    <dbReference type="NCBI Taxonomy" id="2932254"/>
    <lineage>
        <taxon>Bacteria</taxon>
        <taxon>Pseudomonadati</taxon>
        <taxon>Bacteroidota</taxon>
        <taxon>Cytophagia</taxon>
        <taxon>Cytophagales</taxon>
        <taxon>Hymenobacteraceae</taxon>
        <taxon>Hymenobacter</taxon>
    </lineage>
</organism>
<dbReference type="InterPro" id="IPR007421">
    <property type="entry name" value="Schlafen_AlbA_2_dom"/>
</dbReference>
<dbReference type="EMBL" id="CP095061">
    <property type="protein sequence ID" value="UOQ65716.1"/>
    <property type="molecule type" value="Genomic_DNA"/>
</dbReference>
<keyword evidence="2" id="KW-0547">Nucleotide-binding</keyword>
<dbReference type="RefSeq" id="WP_245119696.1">
    <property type="nucleotide sequence ID" value="NZ_CP095061.1"/>
</dbReference>
<dbReference type="InterPro" id="IPR038461">
    <property type="entry name" value="Schlafen_AlbA_2_dom_sf"/>
</dbReference>
<gene>
    <name evidence="2" type="ORF">MUN86_19635</name>
</gene>
<proteinExistence type="predicted"/>
<keyword evidence="2" id="KW-0067">ATP-binding</keyword>
<name>A0ABY4G4L8_9BACT</name>
<dbReference type="Proteomes" id="UP000830401">
    <property type="component" value="Chromosome"/>
</dbReference>
<evidence type="ECO:0000259" key="1">
    <source>
        <dbReference type="Pfam" id="PF04326"/>
    </source>
</evidence>
<feature type="domain" description="Schlafen AlbA-2" evidence="1">
    <location>
        <begin position="25"/>
        <end position="155"/>
    </location>
</feature>